<sequence>MRNYTIPFWVIFWAIGLSACQSQQQEQKSLQPEEGKWRGVLKLNQEQSLPFNFDIEASGEEGFKMALVNAEERLVMDEIIKEQDSLRIVMHIFDAELKVKLEEGEMKGRWIKHNYKGGEYDMPFEAKFNENYRFTKETEKPKADLSGIWAVNFLTENGEPEKAVGMFAQSNNSISGTFLTVTGDYRYLEGEIEGDQLWLSCFDGEHAFLFNATINDDQTLTDGNFWSGKHWHQQWEAKKDPEAMLPDASSLTFLKEGYDKIEFEFLNLSKELVSLNDERYKGKVVIVQLLGTWCPNCMDETAFLAPFYKKHKEEGLEVIGLAFERSAEFDEAAKRVQKMKERMGVAYEVLIAGTNDKEEAAKKLPMLNQVLAFPTTIFIDRKGEVRKIHTGFSGPGTGKYYQQLTEDMKLFVDKLLREEI</sequence>
<dbReference type="Gene3D" id="3.40.30.10">
    <property type="entry name" value="Glutaredoxin"/>
    <property type="match status" value="1"/>
</dbReference>
<name>A0AAW9SFK3_9BACT</name>
<gene>
    <name evidence="2" type="ORF">AAG747_21850</name>
</gene>
<dbReference type="InterPro" id="IPR013766">
    <property type="entry name" value="Thioredoxin_domain"/>
</dbReference>
<proteinExistence type="predicted"/>
<dbReference type="CDD" id="cd02966">
    <property type="entry name" value="TlpA_like_family"/>
    <property type="match status" value="1"/>
</dbReference>
<accession>A0AAW9SFK3</accession>
<dbReference type="RefSeq" id="WP_346823362.1">
    <property type="nucleotide sequence ID" value="NZ_JBDKWZ010000015.1"/>
</dbReference>
<dbReference type="SUPFAM" id="SSF52833">
    <property type="entry name" value="Thioredoxin-like"/>
    <property type="match status" value="1"/>
</dbReference>
<feature type="domain" description="Thioredoxin" evidence="1">
    <location>
        <begin position="254"/>
        <end position="417"/>
    </location>
</feature>
<dbReference type="Pfam" id="PF08534">
    <property type="entry name" value="Redoxin"/>
    <property type="match status" value="1"/>
</dbReference>
<dbReference type="EMBL" id="JBDKWZ010000015">
    <property type="protein sequence ID" value="MEN7550580.1"/>
    <property type="molecule type" value="Genomic_DNA"/>
</dbReference>
<dbReference type="PANTHER" id="PTHR42852:SF13">
    <property type="entry name" value="PROTEIN DIPZ"/>
    <property type="match status" value="1"/>
</dbReference>
<organism evidence="2 3">
    <name type="scientific">Rapidithrix thailandica</name>
    <dbReference type="NCBI Taxonomy" id="413964"/>
    <lineage>
        <taxon>Bacteria</taxon>
        <taxon>Pseudomonadati</taxon>
        <taxon>Bacteroidota</taxon>
        <taxon>Cytophagia</taxon>
        <taxon>Cytophagales</taxon>
        <taxon>Flammeovirgaceae</taxon>
        <taxon>Rapidithrix</taxon>
    </lineage>
</organism>
<dbReference type="PROSITE" id="PS51257">
    <property type="entry name" value="PROKAR_LIPOPROTEIN"/>
    <property type="match status" value="1"/>
</dbReference>
<dbReference type="AlphaFoldDB" id="A0AAW9SFK3"/>
<comment type="caution">
    <text evidence="2">The sequence shown here is derived from an EMBL/GenBank/DDBJ whole genome shotgun (WGS) entry which is preliminary data.</text>
</comment>
<dbReference type="PROSITE" id="PS51352">
    <property type="entry name" value="THIOREDOXIN_2"/>
    <property type="match status" value="1"/>
</dbReference>
<dbReference type="Proteomes" id="UP001403385">
    <property type="component" value="Unassembled WGS sequence"/>
</dbReference>
<evidence type="ECO:0000313" key="3">
    <source>
        <dbReference type="Proteomes" id="UP001403385"/>
    </source>
</evidence>
<reference evidence="2 3" key="1">
    <citation type="submission" date="2024-04" db="EMBL/GenBank/DDBJ databases">
        <title>Novel genus in family Flammeovirgaceae.</title>
        <authorList>
            <person name="Nguyen T.H."/>
            <person name="Vuong T.Q."/>
            <person name="Le H."/>
            <person name="Kim S.-G."/>
        </authorList>
    </citation>
    <scope>NUCLEOTIDE SEQUENCE [LARGE SCALE GENOMIC DNA]</scope>
    <source>
        <strain evidence="2 3">JCM 23209</strain>
    </source>
</reference>
<dbReference type="InterPro" id="IPR050553">
    <property type="entry name" value="Thioredoxin_ResA/DsbE_sf"/>
</dbReference>
<dbReference type="GO" id="GO:0016491">
    <property type="term" value="F:oxidoreductase activity"/>
    <property type="evidence" value="ECO:0007669"/>
    <property type="project" value="InterPro"/>
</dbReference>
<dbReference type="InterPro" id="IPR013740">
    <property type="entry name" value="Redoxin"/>
</dbReference>
<dbReference type="InterPro" id="IPR036249">
    <property type="entry name" value="Thioredoxin-like_sf"/>
</dbReference>
<evidence type="ECO:0000313" key="2">
    <source>
        <dbReference type="EMBL" id="MEN7550580.1"/>
    </source>
</evidence>
<dbReference type="PANTHER" id="PTHR42852">
    <property type="entry name" value="THIOL:DISULFIDE INTERCHANGE PROTEIN DSBE"/>
    <property type="match status" value="1"/>
</dbReference>
<evidence type="ECO:0000259" key="1">
    <source>
        <dbReference type="PROSITE" id="PS51352"/>
    </source>
</evidence>
<keyword evidence="3" id="KW-1185">Reference proteome</keyword>
<protein>
    <submittedName>
        <fullName evidence="2">TlpA disulfide reductase family protein</fullName>
    </submittedName>
</protein>